<reference evidence="7" key="1">
    <citation type="submission" date="2013-04" db="EMBL/GenBank/DDBJ databases">
        <authorList>
            <person name="Qu J."/>
            <person name="Murali S.C."/>
            <person name="Bandaranaike D."/>
            <person name="Bellair M."/>
            <person name="Blankenburg K."/>
            <person name="Chao H."/>
            <person name="Dinh H."/>
            <person name="Doddapaneni H."/>
            <person name="Downs B."/>
            <person name="Dugan-Rocha S."/>
            <person name="Elkadiri S."/>
            <person name="Gnanaolivu R.D."/>
            <person name="Hernandez B."/>
            <person name="Javaid M."/>
            <person name="Jayaseelan J.C."/>
            <person name="Lee S."/>
            <person name="Li M."/>
            <person name="Ming W."/>
            <person name="Munidasa M."/>
            <person name="Muniz J."/>
            <person name="Nguyen L."/>
            <person name="Ongeri F."/>
            <person name="Osuji N."/>
            <person name="Pu L.-L."/>
            <person name="Puazo M."/>
            <person name="Qu C."/>
            <person name="Quiroz J."/>
            <person name="Raj R."/>
            <person name="Weissenberger G."/>
            <person name="Xin Y."/>
            <person name="Zou X."/>
            <person name="Han Y."/>
            <person name="Richards S."/>
            <person name="Worley K."/>
            <person name="Muzny D."/>
            <person name="Gibbs R."/>
        </authorList>
    </citation>
    <scope>NUCLEOTIDE SEQUENCE</scope>
    <source>
        <strain evidence="7">Sampled in the wild</strain>
    </source>
</reference>
<comment type="caution">
    <text evidence="7">The sequence shown here is derived from an EMBL/GenBank/DDBJ whole genome shotgun (WGS) entry which is preliminary data.</text>
</comment>
<dbReference type="OrthoDB" id="5948003at2759"/>
<evidence type="ECO:0000256" key="6">
    <source>
        <dbReference type="SAM" id="SignalP"/>
    </source>
</evidence>
<feature type="chain" id="PRO_5035457488" evidence="6">
    <location>
        <begin position="26"/>
        <end position="282"/>
    </location>
</feature>
<dbReference type="Pfam" id="PF19030">
    <property type="entry name" value="TSP1_ADAMTS"/>
    <property type="match status" value="3"/>
</dbReference>
<protein>
    <submittedName>
        <fullName evidence="7">Uncharacterized protein</fullName>
    </submittedName>
</protein>
<keyword evidence="5" id="KW-1015">Disulfide bond</keyword>
<evidence type="ECO:0000313" key="8">
    <source>
        <dbReference type="Proteomes" id="UP000792457"/>
    </source>
</evidence>
<proteinExistence type="predicted"/>
<dbReference type="Proteomes" id="UP000792457">
    <property type="component" value="Unassembled WGS sequence"/>
</dbReference>
<dbReference type="FunFam" id="2.20.100.10:FF:000005">
    <property type="entry name" value="ADAM metallopeptidase with thrombospondin type 1 motif 9"/>
    <property type="match status" value="1"/>
</dbReference>
<evidence type="ECO:0000313" key="7">
    <source>
        <dbReference type="EMBL" id="KAG8227579.1"/>
    </source>
</evidence>
<organism evidence="7 8">
    <name type="scientific">Ladona fulva</name>
    <name type="common">Scarce chaser dragonfly</name>
    <name type="synonym">Libellula fulva</name>
    <dbReference type="NCBI Taxonomy" id="123851"/>
    <lineage>
        <taxon>Eukaryota</taxon>
        <taxon>Metazoa</taxon>
        <taxon>Ecdysozoa</taxon>
        <taxon>Arthropoda</taxon>
        <taxon>Hexapoda</taxon>
        <taxon>Insecta</taxon>
        <taxon>Pterygota</taxon>
        <taxon>Palaeoptera</taxon>
        <taxon>Odonata</taxon>
        <taxon>Epiprocta</taxon>
        <taxon>Anisoptera</taxon>
        <taxon>Libelluloidea</taxon>
        <taxon>Libellulidae</taxon>
        <taxon>Ladona</taxon>
    </lineage>
</organism>
<keyword evidence="8" id="KW-1185">Reference proteome</keyword>
<dbReference type="FunFam" id="2.20.100.10:FF:000009">
    <property type="entry name" value="ADAMTS-like protein 3 isoform A"/>
    <property type="match status" value="1"/>
</dbReference>
<dbReference type="SUPFAM" id="SSF82895">
    <property type="entry name" value="TSP-1 type 1 repeat"/>
    <property type="match status" value="2"/>
</dbReference>
<dbReference type="Gene3D" id="2.20.100.10">
    <property type="entry name" value="Thrombospondin type-1 (TSP1) repeat"/>
    <property type="match status" value="3"/>
</dbReference>
<keyword evidence="3 6" id="KW-0732">Signal</keyword>
<evidence type="ECO:0000256" key="2">
    <source>
        <dbReference type="ARBA" id="ARBA00022525"/>
    </source>
</evidence>
<dbReference type="PANTHER" id="PTHR13723:SF281">
    <property type="entry name" value="PAPILIN"/>
    <property type="match status" value="1"/>
</dbReference>
<dbReference type="AlphaFoldDB" id="A0A8K0K4V9"/>
<keyword evidence="2" id="KW-0964">Secreted</keyword>
<reference evidence="7" key="2">
    <citation type="submission" date="2017-10" db="EMBL/GenBank/DDBJ databases">
        <title>Ladona fulva Genome sequencing and assembly.</title>
        <authorList>
            <person name="Murali S."/>
            <person name="Richards S."/>
            <person name="Bandaranaike D."/>
            <person name="Bellair M."/>
            <person name="Blankenburg K."/>
            <person name="Chao H."/>
            <person name="Dinh H."/>
            <person name="Doddapaneni H."/>
            <person name="Dugan-Rocha S."/>
            <person name="Elkadiri S."/>
            <person name="Gnanaolivu R."/>
            <person name="Hernandez B."/>
            <person name="Skinner E."/>
            <person name="Javaid M."/>
            <person name="Lee S."/>
            <person name="Li M."/>
            <person name="Ming W."/>
            <person name="Munidasa M."/>
            <person name="Muniz J."/>
            <person name="Nguyen L."/>
            <person name="Hughes D."/>
            <person name="Osuji N."/>
            <person name="Pu L.-L."/>
            <person name="Puazo M."/>
            <person name="Qu C."/>
            <person name="Quiroz J."/>
            <person name="Raj R."/>
            <person name="Weissenberger G."/>
            <person name="Xin Y."/>
            <person name="Zou X."/>
            <person name="Han Y."/>
            <person name="Worley K."/>
            <person name="Muzny D."/>
            <person name="Gibbs R."/>
        </authorList>
    </citation>
    <scope>NUCLEOTIDE SEQUENCE</scope>
    <source>
        <strain evidence="7">Sampled in the wild</strain>
    </source>
</reference>
<evidence type="ECO:0000256" key="4">
    <source>
        <dbReference type="ARBA" id="ARBA00022737"/>
    </source>
</evidence>
<dbReference type="GO" id="GO:0006508">
    <property type="term" value="P:proteolysis"/>
    <property type="evidence" value="ECO:0007669"/>
    <property type="project" value="TreeGrafter"/>
</dbReference>
<dbReference type="InterPro" id="IPR000884">
    <property type="entry name" value="TSP1_rpt"/>
</dbReference>
<evidence type="ECO:0000256" key="1">
    <source>
        <dbReference type="ARBA" id="ARBA00004613"/>
    </source>
</evidence>
<dbReference type="InterPro" id="IPR050439">
    <property type="entry name" value="ADAMTS_ADAMTS-like"/>
</dbReference>
<feature type="non-terminal residue" evidence="7">
    <location>
        <position position="1"/>
    </location>
</feature>
<feature type="signal peptide" evidence="6">
    <location>
        <begin position="1"/>
        <end position="25"/>
    </location>
</feature>
<dbReference type="InterPro" id="IPR036383">
    <property type="entry name" value="TSP1_rpt_sf"/>
</dbReference>
<gene>
    <name evidence="7" type="ORF">J437_LFUL000679</name>
</gene>
<dbReference type="GO" id="GO:0004222">
    <property type="term" value="F:metalloendopeptidase activity"/>
    <property type="evidence" value="ECO:0007669"/>
    <property type="project" value="TreeGrafter"/>
</dbReference>
<dbReference type="GO" id="GO:0030198">
    <property type="term" value="P:extracellular matrix organization"/>
    <property type="evidence" value="ECO:0007669"/>
    <property type="project" value="TreeGrafter"/>
</dbReference>
<sequence length="282" mass="31330">MTYSSSCTPSLSFLLSLAYMHGLLSKYPSNSFMPEMWGPCSVTCGEGVRRREVHCKIFLEFSRTIASLPDQQCQGPKPPVTERCISPCSLSINGGNDKPTIMRSFYHPPNRIDNFRDVYGKTYADNVAPGGSIHSNQPVIKVATGGRPHETYSWKELGFTHCSASCLGGVQDSIINCVRDIDQKVVSPYLCTLESRPEGITRTCNDHPCPPRWNYSDFQPCSKSCGLGIQTRDVNCIHEVTRGGGNTMVVPNSMCPQPPPPDRQYCNILDCPVKWHTTDWSK</sequence>
<evidence type="ECO:0000256" key="3">
    <source>
        <dbReference type="ARBA" id="ARBA00022729"/>
    </source>
</evidence>
<evidence type="ECO:0000256" key="5">
    <source>
        <dbReference type="ARBA" id="ARBA00023157"/>
    </source>
</evidence>
<comment type="subcellular location">
    <subcellularLocation>
        <location evidence="1">Secreted</location>
    </subcellularLocation>
</comment>
<accession>A0A8K0K4V9</accession>
<dbReference type="PROSITE" id="PS50092">
    <property type="entry name" value="TSP1"/>
    <property type="match status" value="2"/>
</dbReference>
<dbReference type="SMART" id="SM00209">
    <property type="entry name" value="TSP1"/>
    <property type="match status" value="3"/>
</dbReference>
<dbReference type="PANTHER" id="PTHR13723">
    <property type="entry name" value="ADAMTS A DISINTEGRIN AND METALLOPROTEASE WITH THROMBOSPONDIN MOTIFS PROTEASE"/>
    <property type="match status" value="1"/>
</dbReference>
<keyword evidence="4" id="KW-0677">Repeat</keyword>
<dbReference type="EMBL" id="KZ308327">
    <property type="protein sequence ID" value="KAG8227579.1"/>
    <property type="molecule type" value="Genomic_DNA"/>
</dbReference>
<dbReference type="GO" id="GO:0005576">
    <property type="term" value="C:extracellular region"/>
    <property type="evidence" value="ECO:0007669"/>
    <property type="project" value="UniProtKB-SubCell"/>
</dbReference>
<dbReference type="GO" id="GO:0031012">
    <property type="term" value="C:extracellular matrix"/>
    <property type="evidence" value="ECO:0007669"/>
    <property type="project" value="TreeGrafter"/>
</dbReference>
<name>A0A8K0K4V9_LADFU</name>